<dbReference type="InterPro" id="IPR035940">
    <property type="entry name" value="CAP_sf"/>
</dbReference>
<dbReference type="PRINTS" id="PR00837">
    <property type="entry name" value="V5TPXLIKE"/>
</dbReference>
<evidence type="ECO:0000256" key="1">
    <source>
        <dbReference type="ARBA" id="ARBA00004613"/>
    </source>
</evidence>
<dbReference type="PROSITE" id="PS01010">
    <property type="entry name" value="CRISP_2"/>
    <property type="match status" value="1"/>
</dbReference>
<accession>A0AAX7TX63</accession>
<reference evidence="8" key="3">
    <citation type="submission" date="2025-08" db="UniProtKB">
        <authorList>
            <consortium name="Ensembl"/>
        </authorList>
    </citation>
    <scope>IDENTIFICATION</scope>
</reference>
<keyword evidence="9" id="KW-1185">Reference proteome</keyword>
<dbReference type="InterPro" id="IPR004043">
    <property type="entry name" value="LCCL"/>
</dbReference>
<dbReference type="Pfam" id="PF00188">
    <property type="entry name" value="CAP"/>
    <property type="match status" value="1"/>
</dbReference>
<feature type="domain" description="LCCL" evidence="7">
    <location>
        <begin position="393"/>
        <end position="486"/>
    </location>
</feature>
<dbReference type="InterPro" id="IPR001283">
    <property type="entry name" value="CRISP-related"/>
</dbReference>
<dbReference type="Ensembl" id="ENSACLT00000043367.1">
    <property type="protein sequence ID" value="ENSACLP00000061090.1"/>
    <property type="gene ID" value="ENSACLG00000023883.2"/>
</dbReference>
<evidence type="ECO:0000256" key="6">
    <source>
        <dbReference type="SAM" id="SignalP"/>
    </source>
</evidence>
<dbReference type="PANTHER" id="PTHR31331">
    <property type="entry name" value="LCCL DOMAIN PROTEIN (AFU_ORTHOLOGUE AFUA_5G08630)"/>
    <property type="match status" value="1"/>
</dbReference>
<dbReference type="PANTHER" id="PTHR31331:SF9">
    <property type="entry name" value="CYSTEINE-RICH SECRETORY PROTEIN LCCL DOMAIN-CONTAINING 1"/>
    <property type="match status" value="1"/>
</dbReference>
<name>A0AAX7TX63_ASTCA</name>
<evidence type="ECO:0000259" key="7">
    <source>
        <dbReference type="PROSITE" id="PS50820"/>
    </source>
</evidence>
<sequence length="513" mass="58157">MRLGSLHRLRGVSLLLLLQTTTSMVMLPNSTGWEQILDKYLDEDGDWWEAKQRGKRAITDSDAQLILDLHNKLRGQVYPPASNMEYMVWDTELERTAEEWAETCLWEHGPAGLLPQIGQNLGAHWGRYRPPTSHVQAWYDEVKDYSFPYPQECNPYCPFRCSGPVCTHYTQLVWATSSRIGCAINLCYNMNVWGQIWAKAVYLVCNYSPKGNWWGHAPYKHGTPCSSCPPSYGGGCKDNLCYKGKKKPHIERGRQKSVQITHYHVWEVQRVEVEDNMCCKRKRKPVAACSVLTQLVTCDTKLRDQCKGTTCNRYECPAGCLDATGKVVGTVYYEMQSSVCRAGLHAGVIDNDGGWMDVTRQGRKDFFIKSYKNGVQSLGKYQSANSFTVSRVTVKAITCETTVAQLCPYERPVKHCPRLYCPRNCVEENPHISRVIGTRIYSDKSSICRAAVHAGVIRNDVGGYIDVMPVDKRKHYIASYQNGISSERYLLSSPCGPNHFRMQAVTSCMQCTW</sequence>
<dbReference type="FunFam" id="3.40.33.10:FF:000001">
    <property type="entry name" value="Cysteine-rich secretory protein LCCL domain containing 1"/>
    <property type="match status" value="1"/>
</dbReference>
<evidence type="ECO:0000256" key="5">
    <source>
        <dbReference type="ARBA" id="ARBA00023157"/>
    </source>
</evidence>
<keyword evidence="2" id="KW-0964">Secreted</keyword>
<evidence type="ECO:0000313" key="9">
    <source>
        <dbReference type="Proteomes" id="UP000265100"/>
    </source>
</evidence>
<dbReference type="Gene3D" id="3.40.33.10">
    <property type="entry name" value="CAP"/>
    <property type="match status" value="1"/>
</dbReference>
<dbReference type="SMART" id="SM00198">
    <property type="entry name" value="SCP"/>
    <property type="match status" value="1"/>
</dbReference>
<reference evidence="8 9" key="1">
    <citation type="submission" date="2018-05" db="EMBL/GenBank/DDBJ databases">
        <authorList>
            <person name="Datahose"/>
        </authorList>
    </citation>
    <scope>NUCLEOTIDE SEQUENCE</scope>
</reference>
<dbReference type="SUPFAM" id="SSF55797">
    <property type="entry name" value="PR-1-like"/>
    <property type="match status" value="1"/>
</dbReference>
<dbReference type="FunFam" id="2.170.130.20:FF:000001">
    <property type="entry name" value="Cysteine-rich secretory protein LCCL domain-containing 1"/>
    <property type="match status" value="2"/>
</dbReference>
<reference evidence="8" key="4">
    <citation type="submission" date="2025-09" db="UniProtKB">
        <authorList>
            <consortium name="Ensembl"/>
        </authorList>
    </citation>
    <scope>IDENTIFICATION</scope>
</reference>
<keyword evidence="5" id="KW-1015">Disulfide bond</keyword>
<dbReference type="SMART" id="SM00603">
    <property type="entry name" value="LCCL"/>
    <property type="match status" value="2"/>
</dbReference>
<dbReference type="InterPro" id="IPR014044">
    <property type="entry name" value="CAP_dom"/>
</dbReference>
<feature type="chain" id="PRO_5044198741" description="LCCL domain-containing protein" evidence="6">
    <location>
        <begin position="24"/>
        <end position="513"/>
    </location>
</feature>
<dbReference type="GO" id="GO:0005576">
    <property type="term" value="C:extracellular region"/>
    <property type="evidence" value="ECO:0007669"/>
    <property type="project" value="UniProtKB-SubCell"/>
</dbReference>
<keyword evidence="3 6" id="KW-0732">Signal</keyword>
<dbReference type="Proteomes" id="UP000265100">
    <property type="component" value="Chromosome 9"/>
</dbReference>
<evidence type="ECO:0000313" key="8">
    <source>
        <dbReference type="Ensembl" id="ENSACLP00000061090.1"/>
    </source>
</evidence>
<dbReference type="CDD" id="cd18813">
    <property type="entry name" value="CAP_CRISPLD1"/>
    <property type="match status" value="1"/>
</dbReference>
<dbReference type="GeneTree" id="ENSGT00940000156473"/>
<feature type="domain" description="LCCL" evidence="7">
    <location>
        <begin position="292"/>
        <end position="387"/>
    </location>
</feature>
<organism evidence="8 9">
    <name type="scientific">Astatotilapia calliptera</name>
    <name type="common">Eastern happy</name>
    <name type="synonym">Chromis callipterus</name>
    <dbReference type="NCBI Taxonomy" id="8154"/>
    <lineage>
        <taxon>Eukaryota</taxon>
        <taxon>Metazoa</taxon>
        <taxon>Chordata</taxon>
        <taxon>Craniata</taxon>
        <taxon>Vertebrata</taxon>
        <taxon>Euteleostomi</taxon>
        <taxon>Actinopterygii</taxon>
        <taxon>Neopterygii</taxon>
        <taxon>Teleostei</taxon>
        <taxon>Neoteleostei</taxon>
        <taxon>Acanthomorphata</taxon>
        <taxon>Ovalentaria</taxon>
        <taxon>Cichlomorphae</taxon>
        <taxon>Cichliformes</taxon>
        <taxon>Cichlidae</taxon>
        <taxon>African cichlids</taxon>
        <taxon>Pseudocrenilabrinae</taxon>
        <taxon>Haplochromini</taxon>
        <taxon>Astatotilapia</taxon>
    </lineage>
</organism>
<dbReference type="Pfam" id="PF03815">
    <property type="entry name" value="LCCL"/>
    <property type="match status" value="2"/>
</dbReference>
<reference evidence="9" key="2">
    <citation type="submission" date="2023-03" db="EMBL/GenBank/DDBJ databases">
        <authorList>
            <consortium name="Wellcome Sanger Institute Data Sharing"/>
        </authorList>
    </citation>
    <scope>NUCLEOTIDE SEQUENCE [LARGE SCALE GENOMIC DNA]</scope>
</reference>
<feature type="signal peptide" evidence="6">
    <location>
        <begin position="1"/>
        <end position="23"/>
    </location>
</feature>
<protein>
    <recommendedName>
        <fullName evidence="7">LCCL domain-containing protein</fullName>
    </recommendedName>
</protein>
<dbReference type="InterPro" id="IPR051957">
    <property type="entry name" value="CRISP-LCCL_domain"/>
</dbReference>
<dbReference type="InterPro" id="IPR018244">
    <property type="entry name" value="Allrgn_V5/Tpx1_CS"/>
</dbReference>
<keyword evidence="4" id="KW-0677">Repeat</keyword>
<evidence type="ECO:0000256" key="4">
    <source>
        <dbReference type="ARBA" id="ARBA00022737"/>
    </source>
</evidence>
<proteinExistence type="predicted"/>
<dbReference type="Gene3D" id="2.170.130.20">
    <property type="entry name" value="LCCL-like domain"/>
    <property type="match status" value="2"/>
</dbReference>
<dbReference type="SUPFAM" id="SSF69848">
    <property type="entry name" value="LCCL domain"/>
    <property type="match status" value="2"/>
</dbReference>
<comment type="subcellular location">
    <subcellularLocation>
        <location evidence="1">Secreted</location>
    </subcellularLocation>
</comment>
<evidence type="ECO:0000256" key="2">
    <source>
        <dbReference type="ARBA" id="ARBA00022525"/>
    </source>
</evidence>
<dbReference type="AlphaFoldDB" id="A0AAX7TX63"/>
<dbReference type="InterPro" id="IPR036609">
    <property type="entry name" value="LCCL_sf"/>
</dbReference>
<evidence type="ECO:0000256" key="3">
    <source>
        <dbReference type="ARBA" id="ARBA00022729"/>
    </source>
</evidence>
<dbReference type="PROSITE" id="PS50820">
    <property type="entry name" value="LCCL"/>
    <property type="match status" value="2"/>
</dbReference>